<dbReference type="InterPro" id="IPR044833">
    <property type="entry name" value="WDL5/6"/>
</dbReference>
<comment type="caution">
    <text evidence="2">The sequence shown here is derived from an EMBL/GenBank/DDBJ whole genome shotgun (WGS) entry which is preliminary data.</text>
</comment>
<dbReference type="AlphaFoldDB" id="A0A2K3M6W0"/>
<evidence type="ECO:0000256" key="1">
    <source>
        <dbReference type="SAM" id="MobiDB-lite"/>
    </source>
</evidence>
<sequence>MQIPTTRAKSPKLGRKKNSTNSESDGNGSTSSRQGRLSLNEKVLQSNSTKEVTVVNPKKPLRKSLPTRLTPEKINSAAAPKKNSATKKATSLSNAKGEEKTEITEANEENSTLSSETNVALPLNVVPSDKPSEAESHVNGDILVEENPQLVLSQEPITTVH</sequence>
<dbReference type="PANTHER" id="PTHR31358">
    <property type="entry name" value="PROTEIN WVD2-LIKE 4"/>
    <property type="match status" value="1"/>
</dbReference>
<evidence type="ECO:0000313" key="2">
    <source>
        <dbReference type="EMBL" id="PNX86532.1"/>
    </source>
</evidence>
<feature type="compositionally biased region" description="Polar residues" evidence="1">
    <location>
        <begin position="19"/>
        <end position="51"/>
    </location>
</feature>
<dbReference type="Proteomes" id="UP000236291">
    <property type="component" value="Unassembled WGS sequence"/>
</dbReference>
<reference evidence="2 3" key="1">
    <citation type="journal article" date="2014" name="Am. J. Bot.">
        <title>Genome assembly and annotation for red clover (Trifolium pratense; Fabaceae).</title>
        <authorList>
            <person name="Istvanek J."/>
            <person name="Jaros M."/>
            <person name="Krenek A."/>
            <person name="Repkova J."/>
        </authorList>
    </citation>
    <scope>NUCLEOTIDE SEQUENCE [LARGE SCALE GENOMIC DNA]</scope>
    <source>
        <strain evidence="3">cv. Tatra</strain>
        <tissue evidence="2">Young leaves</tissue>
    </source>
</reference>
<dbReference type="EMBL" id="ASHM01051425">
    <property type="protein sequence ID" value="PNX86532.1"/>
    <property type="molecule type" value="Genomic_DNA"/>
</dbReference>
<feature type="region of interest" description="Disordered" evidence="1">
    <location>
        <begin position="1"/>
        <end position="119"/>
    </location>
</feature>
<organism evidence="2 3">
    <name type="scientific">Trifolium pratense</name>
    <name type="common">Red clover</name>
    <dbReference type="NCBI Taxonomy" id="57577"/>
    <lineage>
        <taxon>Eukaryota</taxon>
        <taxon>Viridiplantae</taxon>
        <taxon>Streptophyta</taxon>
        <taxon>Embryophyta</taxon>
        <taxon>Tracheophyta</taxon>
        <taxon>Spermatophyta</taxon>
        <taxon>Magnoliopsida</taxon>
        <taxon>eudicotyledons</taxon>
        <taxon>Gunneridae</taxon>
        <taxon>Pentapetalae</taxon>
        <taxon>rosids</taxon>
        <taxon>fabids</taxon>
        <taxon>Fabales</taxon>
        <taxon>Fabaceae</taxon>
        <taxon>Papilionoideae</taxon>
        <taxon>50 kb inversion clade</taxon>
        <taxon>NPAAA clade</taxon>
        <taxon>Hologalegina</taxon>
        <taxon>IRL clade</taxon>
        <taxon>Trifolieae</taxon>
        <taxon>Trifolium</taxon>
    </lineage>
</organism>
<name>A0A2K3M6W0_TRIPR</name>
<reference evidence="2 3" key="2">
    <citation type="journal article" date="2017" name="Front. Plant Sci.">
        <title>Gene Classification and Mining of Molecular Markers Useful in Red Clover (Trifolium pratense) Breeding.</title>
        <authorList>
            <person name="Istvanek J."/>
            <person name="Dluhosova J."/>
            <person name="Dluhos P."/>
            <person name="Patkova L."/>
            <person name="Nedelnik J."/>
            <person name="Repkova J."/>
        </authorList>
    </citation>
    <scope>NUCLEOTIDE SEQUENCE [LARGE SCALE GENOMIC DNA]</scope>
    <source>
        <strain evidence="3">cv. Tatra</strain>
        <tissue evidence="2">Young leaves</tissue>
    </source>
</reference>
<protein>
    <submittedName>
        <fullName evidence="2">Uncharacterized protein</fullName>
    </submittedName>
</protein>
<dbReference type="ExpressionAtlas" id="A0A2K3M6W0">
    <property type="expression patterns" value="baseline"/>
</dbReference>
<accession>A0A2K3M6W0</accession>
<proteinExistence type="predicted"/>
<dbReference type="GO" id="GO:0008017">
    <property type="term" value="F:microtubule binding"/>
    <property type="evidence" value="ECO:0007669"/>
    <property type="project" value="InterPro"/>
</dbReference>
<feature type="compositionally biased region" description="Basic residues" evidence="1">
    <location>
        <begin position="9"/>
        <end position="18"/>
    </location>
</feature>
<dbReference type="PANTHER" id="PTHR31358:SF29">
    <property type="entry name" value="PROTEIN WVD2-LIKE 5-RELATED"/>
    <property type="match status" value="1"/>
</dbReference>
<evidence type="ECO:0000313" key="3">
    <source>
        <dbReference type="Proteomes" id="UP000236291"/>
    </source>
</evidence>
<gene>
    <name evidence="2" type="ORF">L195_g042610</name>
</gene>